<sequence>LSHSEDFISDEHNNMVDDISVECNNLINDNDVSNEHNNLVNNKDYMVNDDNNLVKEYEDSWVNNNYNNMVNDNNDNLVNNDNDNLVNENNQDNSLCSILQNQSKNMSKTPNLNEIKLISIMKHSGRSWVWSYYQCYEAVSPYKSIVSCLVE</sequence>
<organism evidence="1 2">
    <name type="scientific">Cetraspora pellucida</name>
    <dbReference type="NCBI Taxonomy" id="1433469"/>
    <lineage>
        <taxon>Eukaryota</taxon>
        <taxon>Fungi</taxon>
        <taxon>Fungi incertae sedis</taxon>
        <taxon>Mucoromycota</taxon>
        <taxon>Glomeromycotina</taxon>
        <taxon>Glomeromycetes</taxon>
        <taxon>Diversisporales</taxon>
        <taxon>Gigasporaceae</taxon>
        <taxon>Cetraspora</taxon>
    </lineage>
</organism>
<name>A0A9N9KJ85_9GLOM</name>
<gene>
    <name evidence="1" type="ORF">CPELLU_LOCUS21319</name>
</gene>
<protein>
    <submittedName>
        <fullName evidence="1">6687_t:CDS:1</fullName>
    </submittedName>
</protein>
<feature type="non-terminal residue" evidence="1">
    <location>
        <position position="1"/>
    </location>
</feature>
<dbReference type="AlphaFoldDB" id="A0A9N9KJ85"/>
<reference evidence="1" key="1">
    <citation type="submission" date="2021-06" db="EMBL/GenBank/DDBJ databases">
        <authorList>
            <person name="Kallberg Y."/>
            <person name="Tangrot J."/>
            <person name="Rosling A."/>
        </authorList>
    </citation>
    <scope>NUCLEOTIDE SEQUENCE</scope>
    <source>
        <strain evidence="1">FL966</strain>
    </source>
</reference>
<keyword evidence="2" id="KW-1185">Reference proteome</keyword>
<dbReference type="EMBL" id="CAJVQA010077249">
    <property type="protein sequence ID" value="CAG8835929.1"/>
    <property type="molecule type" value="Genomic_DNA"/>
</dbReference>
<proteinExistence type="predicted"/>
<evidence type="ECO:0000313" key="2">
    <source>
        <dbReference type="Proteomes" id="UP000789759"/>
    </source>
</evidence>
<dbReference type="Proteomes" id="UP000789759">
    <property type="component" value="Unassembled WGS sequence"/>
</dbReference>
<evidence type="ECO:0000313" key="1">
    <source>
        <dbReference type="EMBL" id="CAG8835929.1"/>
    </source>
</evidence>
<feature type="non-terminal residue" evidence="1">
    <location>
        <position position="151"/>
    </location>
</feature>
<accession>A0A9N9KJ85</accession>
<dbReference type="OrthoDB" id="2485032at2759"/>
<comment type="caution">
    <text evidence="1">The sequence shown here is derived from an EMBL/GenBank/DDBJ whole genome shotgun (WGS) entry which is preliminary data.</text>
</comment>